<protein>
    <recommendedName>
        <fullName evidence="5 6">Dephospho-CoA kinase</fullName>
        <ecNumber evidence="5 6">2.7.1.24</ecNumber>
    </recommendedName>
    <alternativeName>
        <fullName evidence="5">Dephosphocoenzyme A kinase</fullName>
    </alternativeName>
</protein>
<evidence type="ECO:0000256" key="2">
    <source>
        <dbReference type="ARBA" id="ARBA00022741"/>
    </source>
</evidence>
<comment type="catalytic activity">
    <reaction evidence="5">
        <text>3'-dephospho-CoA + ATP = ADP + CoA + H(+)</text>
        <dbReference type="Rhea" id="RHEA:18245"/>
        <dbReference type="ChEBI" id="CHEBI:15378"/>
        <dbReference type="ChEBI" id="CHEBI:30616"/>
        <dbReference type="ChEBI" id="CHEBI:57287"/>
        <dbReference type="ChEBI" id="CHEBI:57328"/>
        <dbReference type="ChEBI" id="CHEBI:456216"/>
        <dbReference type="EC" id="2.7.1.24"/>
    </reaction>
</comment>
<organism evidence="7 8">
    <name type="scientific">Elstera cyanobacteriorum</name>
    <dbReference type="NCBI Taxonomy" id="2022747"/>
    <lineage>
        <taxon>Bacteria</taxon>
        <taxon>Pseudomonadati</taxon>
        <taxon>Pseudomonadota</taxon>
        <taxon>Alphaproteobacteria</taxon>
        <taxon>Rhodospirillales</taxon>
        <taxon>Rhodospirillaceae</taxon>
        <taxon>Elstera</taxon>
    </lineage>
</organism>
<dbReference type="InterPro" id="IPR027417">
    <property type="entry name" value="P-loop_NTPase"/>
</dbReference>
<reference evidence="7 8" key="1">
    <citation type="submission" date="2017-07" db="EMBL/GenBank/DDBJ databases">
        <title>Elstera cyanobacteriorum sp. nov., a novel bacterium isolated from cyanobacterial aggregates in a eutrophic lake.</title>
        <authorList>
            <person name="Cai H."/>
        </authorList>
    </citation>
    <scope>NUCLEOTIDE SEQUENCE [LARGE SCALE GENOMIC DNA]</scope>
    <source>
        <strain evidence="7 8">TH019</strain>
    </source>
</reference>
<keyword evidence="8" id="KW-1185">Reference proteome</keyword>
<dbReference type="NCBIfam" id="TIGR00152">
    <property type="entry name" value="dephospho-CoA kinase"/>
    <property type="match status" value="1"/>
</dbReference>
<dbReference type="SUPFAM" id="SSF52540">
    <property type="entry name" value="P-loop containing nucleoside triphosphate hydrolases"/>
    <property type="match status" value="1"/>
</dbReference>
<accession>A0A255XU41</accession>
<evidence type="ECO:0000313" key="8">
    <source>
        <dbReference type="Proteomes" id="UP000216361"/>
    </source>
</evidence>
<comment type="caution">
    <text evidence="7">The sequence shown here is derived from an EMBL/GenBank/DDBJ whole genome shotgun (WGS) entry which is preliminary data.</text>
</comment>
<dbReference type="EMBL" id="NOXS01000030">
    <property type="protein sequence ID" value="OYQ19935.1"/>
    <property type="molecule type" value="Genomic_DNA"/>
</dbReference>
<dbReference type="OrthoDB" id="9812943at2"/>
<evidence type="ECO:0000256" key="4">
    <source>
        <dbReference type="ARBA" id="ARBA00022993"/>
    </source>
</evidence>
<dbReference type="Pfam" id="PF01121">
    <property type="entry name" value="CoaE"/>
    <property type="match status" value="1"/>
</dbReference>
<keyword evidence="2 5" id="KW-0547">Nucleotide-binding</keyword>
<dbReference type="GO" id="GO:0015937">
    <property type="term" value="P:coenzyme A biosynthetic process"/>
    <property type="evidence" value="ECO:0007669"/>
    <property type="project" value="UniProtKB-UniRule"/>
</dbReference>
<comment type="pathway">
    <text evidence="5">Cofactor biosynthesis; coenzyme A biosynthesis; CoA from (R)-pantothenate: step 5/5.</text>
</comment>
<proteinExistence type="inferred from homology"/>
<dbReference type="InterPro" id="IPR001977">
    <property type="entry name" value="Depp_CoAkinase"/>
</dbReference>
<keyword evidence="4 5" id="KW-0173">Coenzyme A biosynthesis</keyword>
<keyword evidence="5" id="KW-0808">Transferase</keyword>
<name>A0A255XU41_9PROT</name>
<gene>
    <name evidence="5" type="primary">coaE</name>
    <name evidence="7" type="ORF">CHR90_07145</name>
</gene>
<dbReference type="GO" id="GO:0005524">
    <property type="term" value="F:ATP binding"/>
    <property type="evidence" value="ECO:0007669"/>
    <property type="project" value="UniProtKB-UniRule"/>
</dbReference>
<dbReference type="PANTHER" id="PTHR10695:SF46">
    <property type="entry name" value="BIFUNCTIONAL COENZYME A SYNTHASE-RELATED"/>
    <property type="match status" value="1"/>
</dbReference>
<feature type="binding site" evidence="5">
    <location>
        <begin position="10"/>
        <end position="15"/>
    </location>
    <ligand>
        <name>ATP</name>
        <dbReference type="ChEBI" id="CHEBI:30616"/>
    </ligand>
</feature>
<evidence type="ECO:0000256" key="6">
    <source>
        <dbReference type="NCBIfam" id="TIGR00152"/>
    </source>
</evidence>
<dbReference type="CDD" id="cd02022">
    <property type="entry name" value="DPCK"/>
    <property type="match status" value="1"/>
</dbReference>
<dbReference type="EC" id="2.7.1.24" evidence="5 6"/>
<comment type="function">
    <text evidence="5">Catalyzes the phosphorylation of the 3'-hydroxyl group of dephosphocoenzyme A to form coenzyme A.</text>
</comment>
<dbReference type="UniPathway" id="UPA00241">
    <property type="reaction ID" value="UER00356"/>
</dbReference>
<evidence type="ECO:0000313" key="7">
    <source>
        <dbReference type="EMBL" id="OYQ19935.1"/>
    </source>
</evidence>
<dbReference type="PROSITE" id="PS51219">
    <property type="entry name" value="DPCK"/>
    <property type="match status" value="1"/>
</dbReference>
<evidence type="ECO:0000256" key="1">
    <source>
        <dbReference type="ARBA" id="ARBA00009018"/>
    </source>
</evidence>
<dbReference type="Gene3D" id="3.40.50.300">
    <property type="entry name" value="P-loop containing nucleotide triphosphate hydrolases"/>
    <property type="match status" value="1"/>
</dbReference>
<keyword evidence="5" id="KW-0963">Cytoplasm</keyword>
<dbReference type="GO" id="GO:0004140">
    <property type="term" value="F:dephospho-CoA kinase activity"/>
    <property type="evidence" value="ECO:0007669"/>
    <property type="project" value="UniProtKB-UniRule"/>
</dbReference>
<sequence length="223" mass="24868">MILGLTGSIGMGKSATAAIFRQFGLPVQDADAEVHRLLREDKAAIRAIAEAFPGTVEDGRVLRPKLGAAVFNNPPALRRLEAILHPRVSAARSLFLKRNARHWLVVLDIPLLFETGIDKQCDRVMVVTAPTQVQAARVLRRPGMTPARLQAIRVQQWPDLAKRRQADYIIPTGLGRAVTRREVMQVLRALRRAPPPVGPLLRSPPAGRRAYARNLSRYRNHRL</sequence>
<evidence type="ECO:0000256" key="3">
    <source>
        <dbReference type="ARBA" id="ARBA00022840"/>
    </source>
</evidence>
<keyword evidence="3 5" id="KW-0067">ATP-binding</keyword>
<dbReference type="AlphaFoldDB" id="A0A255XU41"/>
<evidence type="ECO:0000256" key="5">
    <source>
        <dbReference type="HAMAP-Rule" id="MF_00376"/>
    </source>
</evidence>
<dbReference type="PANTHER" id="PTHR10695">
    <property type="entry name" value="DEPHOSPHO-COA KINASE-RELATED"/>
    <property type="match status" value="1"/>
</dbReference>
<comment type="similarity">
    <text evidence="1 5">Belongs to the CoaE family.</text>
</comment>
<dbReference type="HAMAP" id="MF_00376">
    <property type="entry name" value="Dephospho_CoA_kinase"/>
    <property type="match status" value="1"/>
</dbReference>
<dbReference type="GO" id="GO:0005737">
    <property type="term" value="C:cytoplasm"/>
    <property type="evidence" value="ECO:0007669"/>
    <property type="project" value="UniProtKB-SubCell"/>
</dbReference>
<keyword evidence="5 7" id="KW-0418">Kinase</keyword>
<dbReference type="Proteomes" id="UP000216361">
    <property type="component" value="Unassembled WGS sequence"/>
</dbReference>
<comment type="subcellular location">
    <subcellularLocation>
        <location evidence="5">Cytoplasm</location>
    </subcellularLocation>
</comment>